<dbReference type="InterPro" id="IPR008991">
    <property type="entry name" value="Translation_prot_SH3-like_sf"/>
</dbReference>
<reference evidence="5" key="1">
    <citation type="journal article" date="2020" name="Fungal Divers.">
        <title>Resolving the Mortierellaceae phylogeny through synthesis of multi-gene phylogenetics and phylogenomics.</title>
        <authorList>
            <person name="Vandepol N."/>
            <person name="Liber J."/>
            <person name="Desiro A."/>
            <person name="Na H."/>
            <person name="Kennedy M."/>
            <person name="Barry K."/>
            <person name="Grigoriev I.V."/>
            <person name="Miller A.N."/>
            <person name="O'Donnell K."/>
            <person name="Stajich J.E."/>
            <person name="Bonito G."/>
        </authorList>
    </citation>
    <scope>NUCLEOTIDE SEQUENCE</scope>
    <source>
        <strain evidence="5">NRRL 2769</strain>
    </source>
</reference>
<proteinExistence type="inferred from homology"/>
<dbReference type="InterPro" id="IPR002784">
    <property type="entry name" value="Ribosomal_eL14_dom"/>
</dbReference>
<dbReference type="PANTHER" id="PTHR11127">
    <property type="entry name" value="60S RIBOSOMAL PROTEIN L14"/>
    <property type="match status" value="1"/>
</dbReference>
<evidence type="ECO:0000256" key="1">
    <source>
        <dbReference type="ARBA" id="ARBA00006592"/>
    </source>
</evidence>
<evidence type="ECO:0000256" key="2">
    <source>
        <dbReference type="ARBA" id="ARBA00022980"/>
    </source>
</evidence>
<evidence type="ECO:0000313" key="6">
    <source>
        <dbReference type="Proteomes" id="UP000703661"/>
    </source>
</evidence>
<keyword evidence="3" id="KW-0687">Ribonucleoprotein</keyword>
<keyword evidence="2 5" id="KW-0689">Ribosomal protein</keyword>
<dbReference type="Pfam" id="PF01929">
    <property type="entry name" value="Ribosomal_L14e"/>
    <property type="match status" value="1"/>
</dbReference>
<sequence>ALIEGPTTGIARTSYAFRRLTLTPLVIKVPRNAGQAVLKAAIEKQDLAGSWAKTSWAKKIASRAQRAANSDFDRFKLQKYKKLRREIVNKAVKANKA</sequence>
<comment type="similarity">
    <text evidence="1">Belongs to the eukaryotic ribosomal protein eL14 family.</text>
</comment>
<accession>A0A9P6MTV8</accession>
<dbReference type="Gene3D" id="2.30.30.30">
    <property type="match status" value="1"/>
</dbReference>
<dbReference type="GO" id="GO:0003723">
    <property type="term" value="F:RNA binding"/>
    <property type="evidence" value="ECO:0007669"/>
    <property type="project" value="InterPro"/>
</dbReference>
<dbReference type="EMBL" id="JAAAID010000954">
    <property type="protein sequence ID" value="KAG0012645.1"/>
    <property type="molecule type" value="Genomic_DNA"/>
</dbReference>
<dbReference type="AlphaFoldDB" id="A0A9P6MTV8"/>
<name>A0A9P6MTV8_9FUNG</name>
<protein>
    <submittedName>
        <fullName evidence="5">60S ribosomal protein L14</fullName>
    </submittedName>
</protein>
<gene>
    <name evidence="5" type="primary">RPL14</name>
    <name evidence="5" type="ORF">BGZ80_011605</name>
</gene>
<dbReference type="SUPFAM" id="SSF50104">
    <property type="entry name" value="Translation proteins SH3-like domain"/>
    <property type="match status" value="1"/>
</dbReference>
<evidence type="ECO:0000256" key="3">
    <source>
        <dbReference type="ARBA" id="ARBA00023274"/>
    </source>
</evidence>
<feature type="domain" description="Large ribosomal subunit protein eL14" evidence="4">
    <location>
        <begin position="12"/>
        <end position="85"/>
    </location>
</feature>
<comment type="caution">
    <text evidence="5">The sequence shown here is derived from an EMBL/GenBank/DDBJ whole genome shotgun (WGS) entry which is preliminary data.</text>
</comment>
<dbReference type="GO" id="GO:0003735">
    <property type="term" value="F:structural constituent of ribosome"/>
    <property type="evidence" value="ECO:0007669"/>
    <property type="project" value="InterPro"/>
</dbReference>
<dbReference type="GO" id="GO:0042273">
    <property type="term" value="P:ribosomal large subunit biogenesis"/>
    <property type="evidence" value="ECO:0007669"/>
    <property type="project" value="TreeGrafter"/>
</dbReference>
<dbReference type="InterPro" id="IPR039660">
    <property type="entry name" value="Ribosomal_eL14"/>
</dbReference>
<evidence type="ECO:0000313" key="5">
    <source>
        <dbReference type="EMBL" id="KAG0012645.1"/>
    </source>
</evidence>
<dbReference type="GO" id="GO:0006412">
    <property type="term" value="P:translation"/>
    <property type="evidence" value="ECO:0007669"/>
    <property type="project" value="InterPro"/>
</dbReference>
<feature type="non-terminal residue" evidence="5">
    <location>
        <position position="1"/>
    </location>
</feature>
<dbReference type="InterPro" id="IPR014722">
    <property type="entry name" value="Rib_uL2_dom2"/>
</dbReference>
<dbReference type="Proteomes" id="UP000703661">
    <property type="component" value="Unassembled WGS sequence"/>
</dbReference>
<dbReference type="Gene3D" id="6.10.250.2270">
    <property type="match status" value="1"/>
</dbReference>
<evidence type="ECO:0000259" key="4">
    <source>
        <dbReference type="Pfam" id="PF01929"/>
    </source>
</evidence>
<dbReference type="PANTHER" id="PTHR11127:SF2">
    <property type="entry name" value="LARGE RIBOSOMAL SUBUNIT PROTEIN EL14"/>
    <property type="match status" value="1"/>
</dbReference>
<keyword evidence="6" id="KW-1185">Reference proteome</keyword>
<dbReference type="GO" id="GO:0022625">
    <property type="term" value="C:cytosolic large ribosomal subunit"/>
    <property type="evidence" value="ECO:0007669"/>
    <property type="project" value="TreeGrafter"/>
</dbReference>
<organism evidence="5 6">
    <name type="scientific">Entomortierella chlamydospora</name>
    <dbReference type="NCBI Taxonomy" id="101097"/>
    <lineage>
        <taxon>Eukaryota</taxon>
        <taxon>Fungi</taxon>
        <taxon>Fungi incertae sedis</taxon>
        <taxon>Mucoromycota</taxon>
        <taxon>Mortierellomycotina</taxon>
        <taxon>Mortierellomycetes</taxon>
        <taxon>Mortierellales</taxon>
        <taxon>Mortierellaceae</taxon>
        <taxon>Entomortierella</taxon>
    </lineage>
</organism>